<evidence type="ECO:0000259" key="1">
    <source>
        <dbReference type="Pfam" id="PF08531"/>
    </source>
</evidence>
<dbReference type="GO" id="GO:0005975">
    <property type="term" value="P:carbohydrate metabolic process"/>
    <property type="evidence" value="ECO:0007669"/>
    <property type="project" value="InterPro"/>
</dbReference>
<dbReference type="VEuPathDB" id="FungiDB:ASPZODRAFT_77269"/>
<dbReference type="InterPro" id="IPR013737">
    <property type="entry name" value="Bac_rhamnosid_N"/>
</dbReference>
<dbReference type="InterPro" id="IPR035398">
    <property type="entry name" value="Bac_rhamnosid_C"/>
</dbReference>
<evidence type="ECO:0000259" key="2">
    <source>
        <dbReference type="Pfam" id="PF17389"/>
    </source>
</evidence>
<dbReference type="PANTHER" id="PTHR34987:SF2">
    <property type="entry name" value="B, PUTATIVE (AFU_ORTHOLOGUE AFUA_7G05040)-RELATED"/>
    <property type="match status" value="1"/>
</dbReference>
<sequence>MEKPWESRARWIWLPGFDDTRNPGAVVLFRKTFCLTTVPSRFVIRVTADSRYKLRLNNQLISLGPCKGTVDHWYFERVDVADVLQAGVNVLAAEVLRYSPQHRGNISMSRSYTPGFLLLGEEEPIEGEETNRIVVASDLTWRCVEDKSIQFINSPLDHFLSINETVDGTKRHFGWEDVSFDDSAWSMPVELVNAAPTDELTTLPWNLNPREIPLLTSIPGYFKSLVVKNGESRLQPDIRLSDTELAPWNDLLQDSKPLTIPSGSHIVVDLAAPEYSTGYIQLQVSGGAGATIRLLCAESYERAARPSPDVYLKGDRTDFMNGVLNGIWDCYLVAGKTETETYQTWWRRSFRFVRLEIITTSNDVLHLHQVSYTESTYPLEVRSTFESSVPRYENFWTTSLRTLKNCMHETYEDCPFYEQTQFPFDTRSQILFTYLVSGDDRLARKAIHDLHCSLRPDGLIAMRSPAHMNHSLPVFSLSFIHMISDHVLFFGDQELARRYLPTCLAILGYYDRLVRWESDGLVGPFDARAWSYVDWVKEWTFGTPPAARTGPATYFSLVYALALGQMAEIADFLNQKELARDCIERREALLSSVNTHCLNETRTFYLDGPGSREISQHCQVYAVLAGAIKGPAAQSLLRRTLSTAMPQMSYAQALYLFRALHKVDLYSHTISLWSAWDEMLSQGLDTWAEMPFDPRSDCHAWSAVPLSELPCGILGIQPTAPACASIEIRPMLSMVASAKGGIVTPRGVLMVQWSRGNNSFKLRVDVPSETKVDIFLPSGQKTYQDESVIEVDVDL</sequence>
<dbReference type="PANTHER" id="PTHR34987">
    <property type="entry name" value="C, PUTATIVE (AFU_ORTHOLOGUE AFUA_3G02880)-RELATED"/>
    <property type="match status" value="1"/>
</dbReference>
<dbReference type="Proteomes" id="UP000184188">
    <property type="component" value="Unassembled WGS sequence"/>
</dbReference>
<dbReference type="Pfam" id="PF17389">
    <property type="entry name" value="Bac_rhamnosid6H"/>
    <property type="match status" value="1"/>
</dbReference>
<dbReference type="Pfam" id="PF17390">
    <property type="entry name" value="Bac_rhamnosid_C"/>
    <property type="match status" value="1"/>
</dbReference>
<feature type="domain" description="Alpha-L-rhamnosidase six-hairpin glycosidase" evidence="2">
    <location>
        <begin position="383"/>
        <end position="629"/>
    </location>
</feature>
<dbReference type="Pfam" id="PF08531">
    <property type="entry name" value="Bac_rhamnosid_N"/>
    <property type="match status" value="1"/>
</dbReference>
<dbReference type="Gene3D" id="2.60.420.10">
    <property type="entry name" value="Maltose phosphorylase, domain 3"/>
    <property type="match status" value="1"/>
</dbReference>
<dbReference type="InterPro" id="IPR035396">
    <property type="entry name" value="Bac_rhamnosid6H"/>
</dbReference>
<organism evidence="4 5">
    <name type="scientific">Penicilliopsis zonata CBS 506.65</name>
    <dbReference type="NCBI Taxonomy" id="1073090"/>
    <lineage>
        <taxon>Eukaryota</taxon>
        <taxon>Fungi</taxon>
        <taxon>Dikarya</taxon>
        <taxon>Ascomycota</taxon>
        <taxon>Pezizomycotina</taxon>
        <taxon>Eurotiomycetes</taxon>
        <taxon>Eurotiomycetidae</taxon>
        <taxon>Eurotiales</taxon>
        <taxon>Aspergillaceae</taxon>
        <taxon>Penicilliopsis</taxon>
    </lineage>
</organism>
<dbReference type="RefSeq" id="XP_022576788.1">
    <property type="nucleotide sequence ID" value="XM_022730158.1"/>
</dbReference>
<dbReference type="InterPro" id="IPR008928">
    <property type="entry name" value="6-hairpin_glycosidase_sf"/>
</dbReference>
<gene>
    <name evidence="4" type="ORF">ASPZODRAFT_77269</name>
</gene>
<dbReference type="SUPFAM" id="SSF48208">
    <property type="entry name" value="Six-hairpin glycosidases"/>
    <property type="match status" value="1"/>
</dbReference>
<evidence type="ECO:0000313" key="4">
    <source>
        <dbReference type="EMBL" id="OJJ42278.1"/>
    </source>
</evidence>
<name>A0A1L9S546_9EURO</name>
<feature type="domain" description="Bacterial alpha-L-rhamnosidase N-terminal" evidence="1">
    <location>
        <begin position="73"/>
        <end position="190"/>
    </location>
</feature>
<reference evidence="5" key="1">
    <citation type="journal article" date="2017" name="Genome Biol.">
        <title>Comparative genomics reveals high biological diversity and specific adaptations in the industrially and medically important fungal genus Aspergillus.</title>
        <authorList>
            <person name="de Vries R.P."/>
            <person name="Riley R."/>
            <person name="Wiebenga A."/>
            <person name="Aguilar-Osorio G."/>
            <person name="Amillis S."/>
            <person name="Uchima C.A."/>
            <person name="Anderluh G."/>
            <person name="Asadollahi M."/>
            <person name="Askin M."/>
            <person name="Barry K."/>
            <person name="Battaglia E."/>
            <person name="Bayram O."/>
            <person name="Benocci T."/>
            <person name="Braus-Stromeyer S.A."/>
            <person name="Caldana C."/>
            <person name="Canovas D."/>
            <person name="Cerqueira G.C."/>
            <person name="Chen F."/>
            <person name="Chen W."/>
            <person name="Choi C."/>
            <person name="Clum A."/>
            <person name="Dos Santos R.A."/>
            <person name="Damasio A.R."/>
            <person name="Diallinas G."/>
            <person name="Emri T."/>
            <person name="Fekete E."/>
            <person name="Flipphi M."/>
            <person name="Freyberg S."/>
            <person name="Gallo A."/>
            <person name="Gournas C."/>
            <person name="Habgood R."/>
            <person name="Hainaut M."/>
            <person name="Harispe M.L."/>
            <person name="Henrissat B."/>
            <person name="Hilden K.S."/>
            <person name="Hope R."/>
            <person name="Hossain A."/>
            <person name="Karabika E."/>
            <person name="Karaffa L."/>
            <person name="Karanyi Z."/>
            <person name="Krasevec N."/>
            <person name="Kuo A."/>
            <person name="Kusch H."/>
            <person name="LaButti K."/>
            <person name="Lagendijk E.L."/>
            <person name="Lapidus A."/>
            <person name="Levasseur A."/>
            <person name="Lindquist E."/>
            <person name="Lipzen A."/>
            <person name="Logrieco A.F."/>
            <person name="MacCabe A."/>
            <person name="Maekelae M.R."/>
            <person name="Malavazi I."/>
            <person name="Melin P."/>
            <person name="Meyer V."/>
            <person name="Mielnichuk N."/>
            <person name="Miskei M."/>
            <person name="Molnar A.P."/>
            <person name="Mule G."/>
            <person name="Ngan C.Y."/>
            <person name="Orejas M."/>
            <person name="Orosz E."/>
            <person name="Ouedraogo J.P."/>
            <person name="Overkamp K.M."/>
            <person name="Park H.-S."/>
            <person name="Perrone G."/>
            <person name="Piumi F."/>
            <person name="Punt P.J."/>
            <person name="Ram A.F."/>
            <person name="Ramon A."/>
            <person name="Rauscher S."/>
            <person name="Record E."/>
            <person name="Riano-Pachon D.M."/>
            <person name="Robert V."/>
            <person name="Roehrig J."/>
            <person name="Ruller R."/>
            <person name="Salamov A."/>
            <person name="Salih N.S."/>
            <person name="Samson R.A."/>
            <person name="Sandor E."/>
            <person name="Sanguinetti M."/>
            <person name="Schuetze T."/>
            <person name="Sepcic K."/>
            <person name="Shelest E."/>
            <person name="Sherlock G."/>
            <person name="Sophianopoulou V."/>
            <person name="Squina F.M."/>
            <person name="Sun H."/>
            <person name="Susca A."/>
            <person name="Todd R.B."/>
            <person name="Tsang A."/>
            <person name="Unkles S.E."/>
            <person name="van de Wiele N."/>
            <person name="van Rossen-Uffink D."/>
            <person name="Oliveira J.V."/>
            <person name="Vesth T.C."/>
            <person name="Visser J."/>
            <person name="Yu J.-H."/>
            <person name="Zhou M."/>
            <person name="Andersen M.R."/>
            <person name="Archer D.B."/>
            <person name="Baker S.E."/>
            <person name="Benoit I."/>
            <person name="Brakhage A.A."/>
            <person name="Braus G.H."/>
            <person name="Fischer R."/>
            <person name="Frisvad J.C."/>
            <person name="Goldman G.H."/>
            <person name="Houbraken J."/>
            <person name="Oakley B."/>
            <person name="Pocsi I."/>
            <person name="Scazzocchio C."/>
            <person name="Seiboth B."/>
            <person name="vanKuyk P.A."/>
            <person name="Wortman J."/>
            <person name="Dyer P.S."/>
            <person name="Grigoriev I.V."/>
        </authorList>
    </citation>
    <scope>NUCLEOTIDE SEQUENCE [LARGE SCALE GENOMIC DNA]</scope>
    <source>
        <strain evidence="5">CBS 506.65</strain>
    </source>
</reference>
<keyword evidence="5" id="KW-1185">Reference proteome</keyword>
<proteinExistence type="predicted"/>
<dbReference type="InterPro" id="IPR012341">
    <property type="entry name" value="6hp_glycosidase-like_sf"/>
</dbReference>
<protein>
    <recommendedName>
        <fullName evidence="6">Alpha-L-rhamnosidase</fullName>
    </recommendedName>
</protein>
<accession>A0A1L9S546</accession>
<dbReference type="EMBL" id="KV878362">
    <property type="protein sequence ID" value="OJJ42278.1"/>
    <property type="molecule type" value="Genomic_DNA"/>
</dbReference>
<dbReference type="Gene3D" id="1.50.10.10">
    <property type="match status" value="1"/>
</dbReference>
<dbReference type="Gene3D" id="2.60.120.260">
    <property type="entry name" value="Galactose-binding domain-like"/>
    <property type="match status" value="2"/>
</dbReference>
<dbReference type="OrthoDB" id="6503935at2759"/>
<feature type="domain" description="Alpha-L-rhamnosidase C-terminal" evidence="3">
    <location>
        <begin position="715"/>
        <end position="784"/>
    </location>
</feature>
<dbReference type="STRING" id="1073090.A0A1L9S546"/>
<evidence type="ECO:0000259" key="3">
    <source>
        <dbReference type="Pfam" id="PF17390"/>
    </source>
</evidence>
<evidence type="ECO:0008006" key="6">
    <source>
        <dbReference type="Google" id="ProtNLM"/>
    </source>
</evidence>
<dbReference type="AlphaFoldDB" id="A0A1L9S546"/>
<dbReference type="GO" id="GO:0003824">
    <property type="term" value="F:catalytic activity"/>
    <property type="evidence" value="ECO:0007669"/>
    <property type="project" value="UniProtKB-ARBA"/>
</dbReference>
<evidence type="ECO:0000313" key="5">
    <source>
        <dbReference type="Proteomes" id="UP000184188"/>
    </source>
</evidence>
<dbReference type="GeneID" id="34616622"/>